<dbReference type="GO" id="GO:0005524">
    <property type="term" value="F:ATP binding"/>
    <property type="evidence" value="ECO:0007669"/>
    <property type="project" value="InterPro"/>
</dbReference>
<comment type="caution">
    <text evidence="4">The sequence shown here is derived from an EMBL/GenBank/DDBJ whole genome shotgun (WGS) entry which is preliminary data.</text>
</comment>
<dbReference type="PANTHER" id="PTHR24410:SF23">
    <property type="entry name" value="BTB DOMAIN-CONTAINING PROTEIN-RELATED"/>
    <property type="match status" value="1"/>
</dbReference>
<dbReference type="PROSITE" id="PS51886">
    <property type="entry name" value="TLDC"/>
    <property type="match status" value="1"/>
</dbReference>
<dbReference type="InterPro" id="IPR051481">
    <property type="entry name" value="BTB-POZ/Galectin-3-binding"/>
</dbReference>
<feature type="domain" description="Protein kinase" evidence="1">
    <location>
        <begin position="324"/>
        <end position="584"/>
    </location>
</feature>
<evidence type="ECO:0000259" key="2">
    <source>
        <dbReference type="PROSITE" id="PS50097"/>
    </source>
</evidence>
<evidence type="ECO:0000313" key="4">
    <source>
        <dbReference type="EMBL" id="CAG8617830.1"/>
    </source>
</evidence>
<dbReference type="GO" id="GO:0004672">
    <property type="term" value="F:protein kinase activity"/>
    <property type="evidence" value="ECO:0007669"/>
    <property type="project" value="InterPro"/>
</dbReference>
<reference evidence="4" key="1">
    <citation type="submission" date="2021-06" db="EMBL/GenBank/DDBJ databases">
        <authorList>
            <person name="Kallberg Y."/>
            <person name="Tangrot J."/>
            <person name="Rosling A."/>
        </authorList>
    </citation>
    <scope>NUCLEOTIDE SEQUENCE</scope>
    <source>
        <strain evidence="4">IA702</strain>
    </source>
</reference>
<keyword evidence="5" id="KW-1185">Reference proteome</keyword>
<proteinExistence type="predicted"/>
<dbReference type="Pfam" id="PF07534">
    <property type="entry name" value="TLD"/>
    <property type="match status" value="1"/>
</dbReference>
<dbReference type="SMART" id="SM00225">
    <property type="entry name" value="BTB"/>
    <property type="match status" value="1"/>
</dbReference>
<dbReference type="SUPFAM" id="SSF56112">
    <property type="entry name" value="Protein kinase-like (PK-like)"/>
    <property type="match status" value="1"/>
</dbReference>
<dbReference type="Gene3D" id="1.10.510.10">
    <property type="entry name" value="Transferase(Phosphotransferase) domain 1"/>
    <property type="match status" value="1"/>
</dbReference>
<dbReference type="PROSITE" id="PS50097">
    <property type="entry name" value="BTB"/>
    <property type="match status" value="1"/>
</dbReference>
<dbReference type="EMBL" id="CAJVPJ010002297">
    <property type="protein sequence ID" value="CAG8617830.1"/>
    <property type="molecule type" value="Genomic_DNA"/>
</dbReference>
<dbReference type="InterPro" id="IPR006571">
    <property type="entry name" value="TLDc_dom"/>
</dbReference>
<dbReference type="OrthoDB" id="6359816at2759"/>
<dbReference type="Gene3D" id="1.25.40.420">
    <property type="match status" value="1"/>
</dbReference>
<dbReference type="CDD" id="cd18186">
    <property type="entry name" value="BTB_POZ_ZBTB_KLHL-like"/>
    <property type="match status" value="1"/>
</dbReference>
<gene>
    <name evidence="4" type="ORF">POCULU_LOCUS8273</name>
</gene>
<dbReference type="Pfam" id="PF07707">
    <property type="entry name" value="BACK"/>
    <property type="match status" value="1"/>
</dbReference>
<dbReference type="InterPro" id="IPR011009">
    <property type="entry name" value="Kinase-like_dom_sf"/>
</dbReference>
<dbReference type="InterPro" id="IPR011333">
    <property type="entry name" value="SKP1/BTB/POZ_sf"/>
</dbReference>
<evidence type="ECO:0000313" key="5">
    <source>
        <dbReference type="Proteomes" id="UP000789572"/>
    </source>
</evidence>
<feature type="domain" description="TLDc" evidence="3">
    <location>
        <begin position="296"/>
        <end position="472"/>
    </location>
</feature>
<dbReference type="InterPro" id="IPR000210">
    <property type="entry name" value="BTB/POZ_dom"/>
</dbReference>
<protein>
    <submittedName>
        <fullName evidence="4">6436_t:CDS:1</fullName>
    </submittedName>
</protein>
<name>A0A9N9CXQ3_9GLOM</name>
<feature type="non-terminal residue" evidence="4">
    <location>
        <position position="1"/>
    </location>
</feature>
<accession>A0A9N9CXQ3</accession>
<evidence type="ECO:0000259" key="3">
    <source>
        <dbReference type="PROSITE" id="PS51886"/>
    </source>
</evidence>
<dbReference type="InterPro" id="IPR011705">
    <property type="entry name" value="BACK"/>
</dbReference>
<dbReference type="PROSITE" id="PS50011">
    <property type="entry name" value="PROTEIN_KINASE_DOM"/>
    <property type="match status" value="1"/>
</dbReference>
<dbReference type="Pfam" id="PF00069">
    <property type="entry name" value="Pkinase"/>
    <property type="match status" value="1"/>
</dbReference>
<dbReference type="PANTHER" id="PTHR24410">
    <property type="entry name" value="HL07962P-RELATED"/>
    <property type="match status" value="1"/>
</dbReference>
<organism evidence="4 5">
    <name type="scientific">Paraglomus occultum</name>
    <dbReference type="NCBI Taxonomy" id="144539"/>
    <lineage>
        <taxon>Eukaryota</taxon>
        <taxon>Fungi</taxon>
        <taxon>Fungi incertae sedis</taxon>
        <taxon>Mucoromycota</taxon>
        <taxon>Glomeromycotina</taxon>
        <taxon>Glomeromycetes</taxon>
        <taxon>Paraglomerales</taxon>
        <taxon>Paraglomeraceae</taxon>
        <taxon>Paraglomus</taxon>
    </lineage>
</organism>
<sequence length="584" mass="66773">MSENLVKLLLDDMSELYESSEDFDTLIIVGESPNVREFKAHSLILKSRCSYFHAALSSTWAKKEDGQFTFKKPNMKPDVFEKILRYLYTASLTLNDYTCSDLIELLLASDELGIVSLINYLQNYILTHHVAYIQQNFIRFYHLTSSHLSFNKLREYCQKIILKKPEIAFDAHDFTNIEKSLLISLLKRDDLDVEEPEIWSKVIDWVTAKYPDLPENITDWPQTDVDEIKKTLNDIIPLIRFGEFPLPTFFYKVCLFDKIIPREYYIELLENHFVHGHKPYIKPSSPPRTRTQIKSVLINKKQANWILAHIQELHSDGALSNEDLYTMTLLGRGSEAGFTGTAFHALADNMGPTVVVMKVSNSEEIIGGYNPLTWQTTTDWSWHKTSKSFLFSFKGKTLNEAAYSKVVEPEAAILYISDRGPIFGKGSDLIVGKQAKDFREPNSCCIKLDSYQCGIREDGSFSIEEYESSNILIHNGIAKITDFGLSTILAPLLSESRGEGTAAYRDPVSFRDPSYRRKKESDRFSLGVMLWEISSGKLPCEGCKSHEVLNIERKVFATPLLLKHLKRMLSFMKTVGRKILANDL</sequence>
<dbReference type="SUPFAM" id="SSF54695">
    <property type="entry name" value="POZ domain"/>
    <property type="match status" value="1"/>
</dbReference>
<dbReference type="Pfam" id="PF00651">
    <property type="entry name" value="BTB"/>
    <property type="match status" value="1"/>
</dbReference>
<dbReference type="Gene3D" id="3.30.710.10">
    <property type="entry name" value="Potassium Channel Kv1.1, Chain A"/>
    <property type="match status" value="1"/>
</dbReference>
<evidence type="ECO:0000259" key="1">
    <source>
        <dbReference type="PROSITE" id="PS50011"/>
    </source>
</evidence>
<dbReference type="AlphaFoldDB" id="A0A9N9CXQ3"/>
<feature type="domain" description="BTB" evidence="2">
    <location>
        <begin position="23"/>
        <end position="96"/>
    </location>
</feature>
<dbReference type="InterPro" id="IPR000719">
    <property type="entry name" value="Prot_kinase_dom"/>
</dbReference>
<dbReference type="Proteomes" id="UP000789572">
    <property type="component" value="Unassembled WGS sequence"/>
</dbReference>